<dbReference type="Pfam" id="PF08245">
    <property type="entry name" value="Mur_ligase_M"/>
    <property type="match status" value="1"/>
</dbReference>
<dbReference type="PROSITE" id="PS01011">
    <property type="entry name" value="FOLYLPOLYGLU_SYNT_1"/>
    <property type="match status" value="1"/>
</dbReference>
<keyword evidence="4 9" id="KW-0436">Ligase</keyword>
<dbReference type="GO" id="GO:0008764">
    <property type="term" value="F:UDP-N-acetylmuramoylalanine-D-glutamate ligase activity"/>
    <property type="evidence" value="ECO:0007669"/>
    <property type="project" value="UniProtKB-UniRule"/>
</dbReference>
<dbReference type="InterPro" id="IPR005762">
    <property type="entry name" value="MurD"/>
</dbReference>
<dbReference type="GO" id="GO:0008360">
    <property type="term" value="P:regulation of cell shape"/>
    <property type="evidence" value="ECO:0007669"/>
    <property type="project" value="UniProtKB-KW"/>
</dbReference>
<dbReference type="Proteomes" id="UP000230859">
    <property type="component" value="Unassembled WGS sequence"/>
</dbReference>
<dbReference type="GO" id="GO:0009252">
    <property type="term" value="P:peptidoglycan biosynthetic process"/>
    <property type="evidence" value="ECO:0007669"/>
    <property type="project" value="UniProtKB-UniRule"/>
</dbReference>
<dbReference type="InterPro" id="IPR004101">
    <property type="entry name" value="Mur_ligase_C"/>
</dbReference>
<proteinExistence type="inferred from homology"/>
<feature type="domain" description="Mur ligase C-terminal" evidence="11">
    <location>
        <begin position="299"/>
        <end position="411"/>
    </location>
</feature>
<name>A0A2H0LPC9_9BACT</name>
<dbReference type="Pfam" id="PF02875">
    <property type="entry name" value="Mur_ligase_C"/>
    <property type="match status" value="1"/>
</dbReference>
<evidence type="ECO:0000256" key="4">
    <source>
        <dbReference type="ARBA" id="ARBA00022598"/>
    </source>
</evidence>
<protein>
    <recommendedName>
        <fullName evidence="9 10">UDP-N-acetylmuramoylalanine--D-glutamate ligase</fullName>
        <ecNumber evidence="9 10">6.3.2.9</ecNumber>
    </recommendedName>
    <alternativeName>
        <fullName evidence="9">D-glutamic acid-adding enzyme</fullName>
    </alternativeName>
    <alternativeName>
        <fullName evidence="9">UDP-N-acetylmuramoyl-L-alanyl-D-glutamate synthetase</fullName>
    </alternativeName>
</protein>
<keyword evidence="8 9" id="KW-0131">Cell cycle</keyword>
<dbReference type="InterPro" id="IPR013221">
    <property type="entry name" value="Mur_ligase_cen"/>
</dbReference>
<evidence type="ECO:0000256" key="3">
    <source>
        <dbReference type="ARBA" id="ARBA00022490"/>
    </source>
</evidence>
<feature type="binding site" evidence="9">
    <location>
        <begin position="136"/>
        <end position="142"/>
    </location>
    <ligand>
        <name>ATP</name>
        <dbReference type="ChEBI" id="CHEBI:30616"/>
    </ligand>
</feature>
<evidence type="ECO:0000256" key="9">
    <source>
        <dbReference type="HAMAP-Rule" id="MF_00639"/>
    </source>
</evidence>
<evidence type="ECO:0000256" key="1">
    <source>
        <dbReference type="ARBA" id="ARBA00004496"/>
    </source>
</evidence>
<dbReference type="EMBL" id="PCVY01000047">
    <property type="protein sequence ID" value="PIQ86282.1"/>
    <property type="molecule type" value="Genomic_DNA"/>
</dbReference>
<dbReference type="Pfam" id="PF21799">
    <property type="entry name" value="MurD-like_N"/>
    <property type="match status" value="1"/>
</dbReference>
<dbReference type="GO" id="GO:0005524">
    <property type="term" value="F:ATP binding"/>
    <property type="evidence" value="ECO:0007669"/>
    <property type="project" value="UniProtKB-UniRule"/>
</dbReference>
<evidence type="ECO:0000256" key="5">
    <source>
        <dbReference type="ARBA" id="ARBA00022618"/>
    </source>
</evidence>
<comment type="caution">
    <text evidence="13">The sequence shown here is derived from an EMBL/GenBank/DDBJ whole genome shotgun (WGS) entry which is preliminary data.</text>
</comment>
<dbReference type="PANTHER" id="PTHR43692">
    <property type="entry name" value="UDP-N-ACETYLMURAMOYLALANINE--D-GLUTAMATE LIGASE"/>
    <property type="match status" value="1"/>
</dbReference>
<keyword evidence="3 9" id="KW-0963">Cytoplasm</keyword>
<organism evidence="13 14">
    <name type="scientific">Candidatus Abzuiibacterium crystallinum</name>
    <dbReference type="NCBI Taxonomy" id="1974748"/>
    <lineage>
        <taxon>Bacteria</taxon>
        <taxon>Pseudomonadati</taxon>
        <taxon>Candidatus Omnitrophota</taxon>
        <taxon>Candidatus Abzuiibacterium</taxon>
    </lineage>
</organism>
<keyword evidence="7 9" id="KW-0067">ATP-binding</keyword>
<comment type="similarity">
    <text evidence="9">Belongs to the MurCDEF family.</text>
</comment>
<keyword evidence="6 9" id="KW-0547">Nucleotide-binding</keyword>
<accession>A0A2H0LPC9</accession>
<dbReference type="GO" id="GO:0005737">
    <property type="term" value="C:cytoplasm"/>
    <property type="evidence" value="ECO:0007669"/>
    <property type="project" value="UniProtKB-SubCell"/>
</dbReference>
<dbReference type="HAMAP" id="MF_00639">
    <property type="entry name" value="MurD"/>
    <property type="match status" value="1"/>
</dbReference>
<keyword evidence="9 10" id="KW-0961">Cell wall biogenesis/degradation</keyword>
<evidence type="ECO:0000256" key="10">
    <source>
        <dbReference type="RuleBase" id="RU003664"/>
    </source>
</evidence>
<dbReference type="SUPFAM" id="SSF53623">
    <property type="entry name" value="MurD-like peptide ligases, catalytic domain"/>
    <property type="match status" value="1"/>
</dbReference>
<sequence>MDHRIYFGADWHEHVEVKVVWMDWQHKKVTVLGLGKSGFDCAFFLKEKGADVFVSELAQTESVLENKKKITAAGIACEVGHHSTNLILKSDIIIISPGISPQQPIFQQITAAQIPVWSEIELAYQGMPGRVVAVTGTNGKTTVSTLVSQLLSEAGYPVVLCGNIGNTFIGCLPQMKQDSIAVVEVSSFQLQQTFSFRPFVAVMLNLTDNHFDWHGNFEHYAAAKFRIFSQQTQSDFAVLNARDPEIKRRLSSVKSQKLFFNESGGGNPNEEVCFAIGKIFKIPMPKIQQTLSNFKGIPHRLELLNIKSDIQYINDSKSTTIASLKWALERMEKPVVLIVGGQFKGGSFESLKSLAASKVAHAVLIGEAAELIRNAWQDVVPMTVSGSFREAIQNAKQNAKKNQTVLLSPACASFDMFKNYIDRGNQFRQVVQEIEGVYTKTAR</sequence>
<keyword evidence="5 9" id="KW-0132">Cell division</keyword>
<keyword evidence="9 10" id="KW-0133">Cell shape</keyword>
<dbReference type="GO" id="GO:0071555">
    <property type="term" value="P:cell wall organization"/>
    <property type="evidence" value="ECO:0007669"/>
    <property type="project" value="UniProtKB-KW"/>
</dbReference>
<dbReference type="Gene3D" id="3.90.190.20">
    <property type="entry name" value="Mur ligase, C-terminal domain"/>
    <property type="match status" value="1"/>
</dbReference>
<comment type="subcellular location">
    <subcellularLocation>
        <location evidence="1 9 10">Cytoplasm</location>
    </subcellularLocation>
</comment>
<dbReference type="Gene3D" id="3.40.1190.10">
    <property type="entry name" value="Mur-like, catalytic domain"/>
    <property type="match status" value="1"/>
</dbReference>
<evidence type="ECO:0000313" key="14">
    <source>
        <dbReference type="Proteomes" id="UP000230859"/>
    </source>
</evidence>
<comment type="catalytic activity">
    <reaction evidence="9 10">
        <text>UDP-N-acetyl-alpha-D-muramoyl-L-alanine + D-glutamate + ATP = UDP-N-acetyl-alpha-D-muramoyl-L-alanyl-D-glutamate + ADP + phosphate + H(+)</text>
        <dbReference type="Rhea" id="RHEA:16429"/>
        <dbReference type="ChEBI" id="CHEBI:15378"/>
        <dbReference type="ChEBI" id="CHEBI:29986"/>
        <dbReference type="ChEBI" id="CHEBI:30616"/>
        <dbReference type="ChEBI" id="CHEBI:43474"/>
        <dbReference type="ChEBI" id="CHEBI:83898"/>
        <dbReference type="ChEBI" id="CHEBI:83900"/>
        <dbReference type="ChEBI" id="CHEBI:456216"/>
        <dbReference type="EC" id="6.3.2.9"/>
    </reaction>
</comment>
<evidence type="ECO:0000256" key="2">
    <source>
        <dbReference type="ARBA" id="ARBA00004752"/>
    </source>
</evidence>
<evidence type="ECO:0000313" key="13">
    <source>
        <dbReference type="EMBL" id="PIQ86282.1"/>
    </source>
</evidence>
<comment type="function">
    <text evidence="9 10">Cell wall formation. Catalyzes the addition of glutamate to the nucleotide precursor UDP-N-acetylmuramoyl-L-alanine (UMA).</text>
</comment>
<gene>
    <name evidence="9 13" type="primary">murD</name>
    <name evidence="13" type="ORF">COV74_05300</name>
</gene>
<evidence type="ECO:0000259" key="12">
    <source>
        <dbReference type="Pfam" id="PF08245"/>
    </source>
</evidence>
<dbReference type="GO" id="GO:0004326">
    <property type="term" value="F:tetrahydrofolylpolyglutamate synthase activity"/>
    <property type="evidence" value="ECO:0007669"/>
    <property type="project" value="InterPro"/>
</dbReference>
<dbReference type="InterPro" id="IPR036565">
    <property type="entry name" value="Mur-like_cat_sf"/>
</dbReference>
<dbReference type="UniPathway" id="UPA00219"/>
<evidence type="ECO:0000256" key="8">
    <source>
        <dbReference type="ARBA" id="ARBA00023306"/>
    </source>
</evidence>
<dbReference type="SUPFAM" id="SSF51984">
    <property type="entry name" value="MurCD N-terminal domain"/>
    <property type="match status" value="1"/>
</dbReference>
<dbReference type="SUPFAM" id="SSF53244">
    <property type="entry name" value="MurD-like peptide ligases, peptide-binding domain"/>
    <property type="match status" value="1"/>
</dbReference>
<evidence type="ECO:0000259" key="11">
    <source>
        <dbReference type="Pfam" id="PF02875"/>
    </source>
</evidence>
<dbReference type="AlphaFoldDB" id="A0A2H0LPC9"/>
<dbReference type="InterPro" id="IPR018109">
    <property type="entry name" value="Folylpolyglutamate_synth_CS"/>
</dbReference>
<feature type="domain" description="Mur ligase central" evidence="12">
    <location>
        <begin position="134"/>
        <end position="264"/>
    </location>
</feature>
<dbReference type="GO" id="GO:0051301">
    <property type="term" value="P:cell division"/>
    <property type="evidence" value="ECO:0007669"/>
    <property type="project" value="UniProtKB-KW"/>
</dbReference>
<dbReference type="InterPro" id="IPR036615">
    <property type="entry name" value="Mur_ligase_C_dom_sf"/>
</dbReference>
<dbReference type="Gene3D" id="3.40.50.720">
    <property type="entry name" value="NAD(P)-binding Rossmann-like Domain"/>
    <property type="match status" value="1"/>
</dbReference>
<evidence type="ECO:0000256" key="6">
    <source>
        <dbReference type="ARBA" id="ARBA00022741"/>
    </source>
</evidence>
<keyword evidence="9 10" id="KW-0573">Peptidoglycan synthesis</keyword>
<dbReference type="PANTHER" id="PTHR43692:SF1">
    <property type="entry name" value="UDP-N-ACETYLMURAMOYLALANINE--D-GLUTAMATE LIGASE"/>
    <property type="match status" value="1"/>
</dbReference>
<evidence type="ECO:0000256" key="7">
    <source>
        <dbReference type="ARBA" id="ARBA00022840"/>
    </source>
</evidence>
<dbReference type="NCBIfam" id="TIGR01087">
    <property type="entry name" value="murD"/>
    <property type="match status" value="1"/>
</dbReference>
<comment type="pathway">
    <text evidence="2 9 10">Cell wall biogenesis; peptidoglycan biosynthesis.</text>
</comment>
<reference evidence="13 14" key="1">
    <citation type="submission" date="2017-09" db="EMBL/GenBank/DDBJ databases">
        <title>Depth-based differentiation of microbial function through sediment-hosted aquifers and enrichment of novel symbionts in the deep terrestrial subsurface.</title>
        <authorList>
            <person name="Probst A.J."/>
            <person name="Ladd B."/>
            <person name="Jarett J.K."/>
            <person name="Geller-Mcgrath D.E."/>
            <person name="Sieber C.M."/>
            <person name="Emerson J.B."/>
            <person name="Anantharaman K."/>
            <person name="Thomas B.C."/>
            <person name="Malmstrom R."/>
            <person name="Stieglmeier M."/>
            <person name="Klingl A."/>
            <person name="Woyke T."/>
            <person name="Ryan C.M."/>
            <person name="Banfield J.F."/>
        </authorList>
    </citation>
    <scope>NUCLEOTIDE SEQUENCE [LARGE SCALE GENOMIC DNA]</scope>
    <source>
        <strain evidence="13">CG11_big_fil_rev_8_21_14_0_20_45_26</strain>
    </source>
</reference>
<dbReference type="EC" id="6.3.2.9" evidence="9 10"/>